<dbReference type="InterPro" id="IPR016024">
    <property type="entry name" value="ARM-type_fold"/>
</dbReference>
<reference evidence="3" key="1">
    <citation type="submission" date="2025-08" db="UniProtKB">
        <authorList>
            <consortium name="RefSeq"/>
        </authorList>
    </citation>
    <scope>IDENTIFICATION</scope>
    <source>
        <tissue evidence="3">Muscle</tissue>
    </source>
</reference>
<keyword evidence="2" id="KW-1185">Reference proteome</keyword>
<dbReference type="InterPro" id="IPR000225">
    <property type="entry name" value="Armadillo"/>
</dbReference>
<dbReference type="SUPFAM" id="SSF48371">
    <property type="entry name" value="ARM repeat"/>
    <property type="match status" value="1"/>
</dbReference>
<organism evidence="2 3">
    <name type="scientific">Limulus polyphemus</name>
    <name type="common">Atlantic horseshoe crab</name>
    <dbReference type="NCBI Taxonomy" id="6850"/>
    <lineage>
        <taxon>Eukaryota</taxon>
        <taxon>Metazoa</taxon>
        <taxon>Ecdysozoa</taxon>
        <taxon>Arthropoda</taxon>
        <taxon>Chelicerata</taxon>
        <taxon>Merostomata</taxon>
        <taxon>Xiphosura</taxon>
        <taxon>Limulidae</taxon>
        <taxon>Limulus</taxon>
    </lineage>
</organism>
<dbReference type="Pfam" id="PF00514">
    <property type="entry name" value="Arm"/>
    <property type="match status" value="1"/>
</dbReference>
<dbReference type="Proteomes" id="UP000694941">
    <property type="component" value="Unplaced"/>
</dbReference>
<dbReference type="InterPro" id="IPR011989">
    <property type="entry name" value="ARM-like"/>
</dbReference>
<accession>A0ABM1BX78</accession>
<evidence type="ECO:0000313" key="2">
    <source>
        <dbReference type="Proteomes" id="UP000694941"/>
    </source>
</evidence>
<dbReference type="InterPro" id="IPR042856">
    <property type="entry name" value="RSP14"/>
</dbReference>
<dbReference type="PANTHER" id="PTHR15599:SF1">
    <property type="entry name" value="RADIAL SPOKE HEAD 14 HOMOLOG"/>
    <property type="match status" value="1"/>
</dbReference>
<dbReference type="SMART" id="SM00185">
    <property type="entry name" value="ARM"/>
    <property type="match status" value="2"/>
</dbReference>
<evidence type="ECO:0000313" key="3">
    <source>
        <dbReference type="RefSeq" id="XP_013790392.1"/>
    </source>
</evidence>
<gene>
    <name evidence="3" type="primary">LOC106474249</name>
</gene>
<dbReference type="GeneID" id="106474249"/>
<dbReference type="PANTHER" id="PTHR15599">
    <property type="entry name" value="RTDR1"/>
    <property type="match status" value="1"/>
</dbReference>
<proteinExistence type="predicted"/>
<evidence type="ECO:0000256" key="1">
    <source>
        <dbReference type="PROSITE-ProRule" id="PRU00259"/>
    </source>
</evidence>
<protein>
    <submittedName>
        <fullName evidence="3">Radial spoke head 14 homolog</fullName>
    </submittedName>
</protein>
<feature type="repeat" description="ARM" evidence="1">
    <location>
        <begin position="53"/>
        <end position="81"/>
    </location>
</feature>
<dbReference type="PROSITE" id="PS50176">
    <property type="entry name" value="ARM_REPEAT"/>
    <property type="match status" value="1"/>
</dbReference>
<dbReference type="Gene3D" id="1.25.10.10">
    <property type="entry name" value="Leucine-rich Repeat Variant"/>
    <property type="match status" value="1"/>
</dbReference>
<dbReference type="RefSeq" id="XP_013790392.1">
    <property type="nucleotide sequence ID" value="XM_013934938.2"/>
</dbReference>
<sequence length="164" mass="17863">MVDTNQALTSNGMDVAIDMLRKSTSLPQKIKVTRVIMDLSVPKNGKQQACEKGAIPVLTDLLKEENQDIKAMALGALMLITVIAKGKILALEADIISRLLPLLHFPSPNVCKHCLKVLTMIAETPTGKNLLGAEVYKIEALMDNSTDDIKATAKKTIDVITWKP</sequence>
<name>A0ABM1BX78_LIMPO</name>